<evidence type="ECO:0000313" key="4">
    <source>
        <dbReference type="Proteomes" id="UP000325440"/>
    </source>
</evidence>
<proteinExistence type="predicted"/>
<dbReference type="Proteomes" id="UP000325440">
    <property type="component" value="Unassembled WGS sequence"/>
</dbReference>
<feature type="signal peptide" evidence="2">
    <location>
        <begin position="1"/>
        <end position="22"/>
    </location>
</feature>
<dbReference type="AlphaFoldDB" id="A0A5E4NE29"/>
<organism evidence="3 4">
    <name type="scientific">Cinara cedri</name>
    <dbReference type="NCBI Taxonomy" id="506608"/>
    <lineage>
        <taxon>Eukaryota</taxon>
        <taxon>Metazoa</taxon>
        <taxon>Ecdysozoa</taxon>
        <taxon>Arthropoda</taxon>
        <taxon>Hexapoda</taxon>
        <taxon>Insecta</taxon>
        <taxon>Pterygota</taxon>
        <taxon>Neoptera</taxon>
        <taxon>Paraneoptera</taxon>
        <taxon>Hemiptera</taxon>
        <taxon>Sternorrhyncha</taxon>
        <taxon>Aphidomorpha</taxon>
        <taxon>Aphidoidea</taxon>
        <taxon>Aphididae</taxon>
        <taxon>Lachninae</taxon>
        <taxon>Cinara</taxon>
    </lineage>
</organism>
<evidence type="ECO:0000256" key="2">
    <source>
        <dbReference type="SAM" id="SignalP"/>
    </source>
</evidence>
<feature type="coiled-coil region" evidence="1">
    <location>
        <begin position="53"/>
        <end position="80"/>
    </location>
</feature>
<evidence type="ECO:0000313" key="3">
    <source>
        <dbReference type="EMBL" id="VVC40749.1"/>
    </source>
</evidence>
<gene>
    <name evidence="3" type="ORF">CINCED_3A003763</name>
</gene>
<feature type="chain" id="PRO_5022882263" evidence="2">
    <location>
        <begin position="23"/>
        <end position="165"/>
    </location>
</feature>
<dbReference type="EMBL" id="CABPRJ010001907">
    <property type="protein sequence ID" value="VVC40749.1"/>
    <property type="molecule type" value="Genomic_DNA"/>
</dbReference>
<reference evidence="3 4" key="1">
    <citation type="submission" date="2019-08" db="EMBL/GenBank/DDBJ databases">
        <authorList>
            <person name="Alioto T."/>
            <person name="Alioto T."/>
            <person name="Gomez Garrido J."/>
        </authorList>
    </citation>
    <scope>NUCLEOTIDE SEQUENCE [LARGE SCALE GENOMIC DNA]</scope>
</reference>
<protein>
    <submittedName>
        <fullName evidence="3">Uncharacterized protein</fullName>
    </submittedName>
</protein>
<keyword evidence="2" id="KW-0732">Signal</keyword>
<name>A0A5E4NE29_9HEMI</name>
<keyword evidence="4" id="KW-1185">Reference proteome</keyword>
<accession>A0A5E4NE29</accession>
<keyword evidence="1" id="KW-0175">Coiled coil</keyword>
<evidence type="ECO:0000256" key="1">
    <source>
        <dbReference type="SAM" id="Coils"/>
    </source>
</evidence>
<sequence>MQWSISIWTVMVIAIVIRNAQMLNWNKLPPYGTWTWKKVTLTTSSTIELPNGDMELSDEVAELSDEVSELSDKVIKIENQNSDFLFRDMEWRGLVKAVNGKCPTNMVYSKVTDDCFPWVYGPDISDIIPNKINCSKGYAPDYEEGKCVEIETLSSEEYTSSDEYD</sequence>